<gene>
    <name evidence="2" type="ORF">PPAR1163_LOCUS9421</name>
</gene>
<dbReference type="InterPro" id="IPR013783">
    <property type="entry name" value="Ig-like_fold"/>
</dbReference>
<evidence type="ECO:0000313" key="2">
    <source>
        <dbReference type="EMBL" id="CAD9251060.1"/>
    </source>
</evidence>
<accession>A0A7S1TY38</accession>
<protein>
    <submittedName>
        <fullName evidence="2">Uncharacterized protein</fullName>
    </submittedName>
</protein>
<sequence length="269" mass="29334">METFDRSEVVSGDSSRNTVMMAKDLKQSASERLERSKLVADSKSTQILSFGAEGTGYAEELKAKGMSKMKDGEDQLKVRRQQLENWHQQQGLRSAQRQRLDDMDALTGGEAYAAKKRGGSRGYFDDLSGDKGIMNSNVDDDPLSGVMPSGSGSVISNFVKEGPKVPVAGDVVPGPPQFTTHHTVTSRSNLKIHVANPGMAFQDFTAAFTADSHPSFVVTPEVGTLERRNGDPTEFTVIYRPEAIGNHQATLVIKTKVRTWTHVITSTSQ</sequence>
<name>A0A7S1TY38_9STRA</name>
<dbReference type="EMBL" id="HBGJ01014698">
    <property type="protein sequence ID" value="CAD9251060.1"/>
    <property type="molecule type" value="Transcribed_RNA"/>
</dbReference>
<organism evidence="2">
    <name type="scientific">Phaeomonas parva</name>
    <dbReference type="NCBI Taxonomy" id="124430"/>
    <lineage>
        <taxon>Eukaryota</taxon>
        <taxon>Sar</taxon>
        <taxon>Stramenopiles</taxon>
        <taxon>Ochrophyta</taxon>
        <taxon>Pinguiophyceae</taxon>
        <taxon>Pinguiochrysidales</taxon>
        <taxon>Pinguiochrysidaceae</taxon>
        <taxon>Phaeomonas</taxon>
    </lineage>
</organism>
<evidence type="ECO:0000256" key="1">
    <source>
        <dbReference type="SAM" id="MobiDB-lite"/>
    </source>
</evidence>
<dbReference type="Gene3D" id="2.60.40.10">
    <property type="entry name" value="Immunoglobulins"/>
    <property type="match status" value="1"/>
</dbReference>
<feature type="region of interest" description="Disordered" evidence="1">
    <location>
        <begin position="1"/>
        <end position="20"/>
    </location>
</feature>
<reference evidence="2" key="1">
    <citation type="submission" date="2021-01" db="EMBL/GenBank/DDBJ databases">
        <authorList>
            <person name="Corre E."/>
            <person name="Pelletier E."/>
            <person name="Niang G."/>
            <person name="Scheremetjew M."/>
            <person name="Finn R."/>
            <person name="Kale V."/>
            <person name="Holt S."/>
            <person name="Cochrane G."/>
            <person name="Meng A."/>
            <person name="Brown T."/>
            <person name="Cohen L."/>
        </authorList>
    </citation>
    <scope>NUCLEOTIDE SEQUENCE</scope>
    <source>
        <strain evidence="2">CCMP2877</strain>
    </source>
</reference>
<dbReference type="AlphaFoldDB" id="A0A7S1TY38"/>
<proteinExistence type="predicted"/>